<organism evidence="6 7">
    <name type="scientific">Leptobrachium leishanense</name>
    <name type="common">Leishan spiny toad</name>
    <dbReference type="NCBI Taxonomy" id="445787"/>
    <lineage>
        <taxon>Eukaryota</taxon>
        <taxon>Metazoa</taxon>
        <taxon>Chordata</taxon>
        <taxon>Craniata</taxon>
        <taxon>Vertebrata</taxon>
        <taxon>Euteleostomi</taxon>
        <taxon>Amphibia</taxon>
        <taxon>Batrachia</taxon>
        <taxon>Anura</taxon>
        <taxon>Pelobatoidea</taxon>
        <taxon>Megophryidae</taxon>
        <taxon>Leptobrachium</taxon>
    </lineage>
</organism>
<proteinExistence type="inferred from homology"/>
<evidence type="ECO:0000313" key="7">
    <source>
        <dbReference type="Proteomes" id="UP000694569"/>
    </source>
</evidence>
<evidence type="ECO:0000256" key="4">
    <source>
        <dbReference type="RuleBase" id="RU361235"/>
    </source>
</evidence>
<keyword evidence="3" id="KW-1015">Disulfide bond</keyword>
<reference evidence="6" key="1">
    <citation type="submission" date="2025-08" db="UniProtKB">
        <authorList>
            <consortium name="Ensembl"/>
        </authorList>
    </citation>
    <scope>IDENTIFICATION</scope>
</reference>
<dbReference type="EC" id="3.1.1.-" evidence="4"/>
<keyword evidence="4" id="KW-0732">Signal</keyword>
<dbReference type="InterPro" id="IPR019819">
    <property type="entry name" value="Carboxylesterase_B_CS"/>
</dbReference>
<dbReference type="PROSITE" id="PS00941">
    <property type="entry name" value="CARBOXYLESTERASE_B_2"/>
    <property type="match status" value="1"/>
</dbReference>
<dbReference type="Ensembl" id="ENSLLET00000023269.1">
    <property type="protein sequence ID" value="ENSLLEP00000022403.1"/>
    <property type="gene ID" value="ENSLLEG00000014214.1"/>
</dbReference>
<dbReference type="GO" id="GO:0016787">
    <property type="term" value="F:hydrolase activity"/>
    <property type="evidence" value="ECO:0007669"/>
    <property type="project" value="UniProtKB-KW"/>
</dbReference>
<reference evidence="6" key="2">
    <citation type="submission" date="2025-09" db="UniProtKB">
        <authorList>
            <consortium name="Ensembl"/>
        </authorList>
    </citation>
    <scope>IDENTIFICATION</scope>
</reference>
<feature type="domain" description="Carboxylesterase type B" evidence="5">
    <location>
        <begin position="32"/>
        <end position="543"/>
    </location>
</feature>
<dbReference type="AlphaFoldDB" id="A0A8C5N0E0"/>
<evidence type="ECO:0000256" key="3">
    <source>
        <dbReference type="ARBA" id="ARBA00023157"/>
    </source>
</evidence>
<dbReference type="Pfam" id="PF00135">
    <property type="entry name" value="COesterase"/>
    <property type="match status" value="1"/>
</dbReference>
<evidence type="ECO:0000313" key="6">
    <source>
        <dbReference type="Ensembl" id="ENSLLEP00000022403.1"/>
    </source>
</evidence>
<evidence type="ECO:0000259" key="5">
    <source>
        <dbReference type="Pfam" id="PF00135"/>
    </source>
</evidence>
<dbReference type="InterPro" id="IPR029058">
    <property type="entry name" value="AB_hydrolase_fold"/>
</dbReference>
<dbReference type="FunFam" id="3.40.50.1820:FF:000011">
    <property type="entry name" value="Carboxylic ester hydrolase"/>
    <property type="match status" value="1"/>
</dbReference>
<feature type="signal peptide" evidence="4">
    <location>
        <begin position="1"/>
        <end position="19"/>
    </location>
</feature>
<dbReference type="Proteomes" id="UP000694569">
    <property type="component" value="Unplaced"/>
</dbReference>
<evidence type="ECO:0000256" key="2">
    <source>
        <dbReference type="ARBA" id="ARBA00022801"/>
    </source>
</evidence>
<dbReference type="CDD" id="cd00312">
    <property type="entry name" value="Esterase_lipase"/>
    <property type="match status" value="1"/>
</dbReference>
<dbReference type="InterPro" id="IPR019826">
    <property type="entry name" value="Carboxylesterase_B_AS"/>
</dbReference>
<evidence type="ECO:0000256" key="1">
    <source>
        <dbReference type="ARBA" id="ARBA00005964"/>
    </source>
</evidence>
<dbReference type="PROSITE" id="PS00122">
    <property type="entry name" value="CARBOXYLESTERASE_B_1"/>
    <property type="match status" value="1"/>
</dbReference>
<dbReference type="InterPro" id="IPR050309">
    <property type="entry name" value="Type-B_Carboxylest/Lipase"/>
</dbReference>
<name>A0A8C5N0E0_9ANUR</name>
<feature type="chain" id="PRO_5034382016" description="Carboxylic ester hydrolase" evidence="4">
    <location>
        <begin position="20"/>
        <end position="561"/>
    </location>
</feature>
<keyword evidence="2 4" id="KW-0378">Hydrolase</keyword>
<sequence>MGSLIRLLFLSGLTWMAQGTGENHPGDDALKPVLATKHGRLLGKVSTVKGTERRVHAFLGIPFAKPPVGELRFTRPQPPVPWTSVRDATSLPPLCLQELSAMEGLKKYYHGALHVPSISEDCLFLNVYTPAERGQDARLPVMVYIHGGGLTMGGTSMIDGSALSAYENVVIVAIQYRLGVLGFLSTGDEKAPGNYGFLDQVAALHWVQENIKDFGGDQQSVTIFGESAGGVSVSALVLSPLSKGLFHRAISESGTALLSALMGSKPEEIQSSLNVVSSISGCDVNTVVECLKKKTEEELINIYQTMRYMPLPGCVDGTFLPKPVEEILASKNVLQVPLMIGVTNHEFGWLLALELDFHGLTEGMTKDTAETNLRNFPLLKADPIAVPWIMEEYFGDTDDPLEIRNRFLDFCGDVVFVVPALRTAKYHRDSDLPVYFYEFQHRPSLFKDSKPDFVRSDHADELLFVMGGPFLTELDFFGGHETDGEKALGKTVMKYWANFARTGDPNGPGLVKWPEYDEDEDYLEINLDQKASQRLKQRRAEFWMNTLPQKMQSLSGERSEL</sequence>
<dbReference type="Gene3D" id="3.40.50.1820">
    <property type="entry name" value="alpha/beta hydrolase"/>
    <property type="match status" value="1"/>
</dbReference>
<accession>A0A8C5N0E0</accession>
<dbReference type="GeneTree" id="ENSGT00940000155200"/>
<keyword evidence="7" id="KW-1185">Reference proteome</keyword>
<protein>
    <recommendedName>
        <fullName evidence="4">Carboxylic ester hydrolase</fullName>
        <ecNumber evidence="4">3.1.1.-</ecNumber>
    </recommendedName>
</protein>
<dbReference type="SUPFAM" id="SSF53474">
    <property type="entry name" value="alpha/beta-Hydrolases"/>
    <property type="match status" value="1"/>
</dbReference>
<dbReference type="InterPro" id="IPR002018">
    <property type="entry name" value="CarbesteraseB"/>
</dbReference>
<comment type="similarity">
    <text evidence="1 4">Belongs to the type-B carboxylesterase/lipase family.</text>
</comment>
<dbReference type="OrthoDB" id="3200163at2759"/>
<dbReference type="PANTHER" id="PTHR11559">
    <property type="entry name" value="CARBOXYLESTERASE"/>
    <property type="match status" value="1"/>
</dbReference>